<gene>
    <name evidence="2" type="ORF">ASPZODRAFT_142624</name>
</gene>
<keyword evidence="3" id="KW-1185">Reference proteome</keyword>
<keyword evidence="1" id="KW-0560">Oxidoreductase</keyword>
<dbReference type="EMBL" id="KV878343">
    <property type="protein sequence ID" value="OJJ45987.1"/>
    <property type="molecule type" value="Genomic_DNA"/>
</dbReference>
<dbReference type="Gene3D" id="3.40.50.720">
    <property type="entry name" value="NAD(P)-binding Rossmann-like Domain"/>
    <property type="match status" value="1"/>
</dbReference>
<dbReference type="InterPro" id="IPR002347">
    <property type="entry name" value="SDR_fam"/>
</dbReference>
<organism evidence="2 3">
    <name type="scientific">Penicilliopsis zonata CBS 506.65</name>
    <dbReference type="NCBI Taxonomy" id="1073090"/>
    <lineage>
        <taxon>Eukaryota</taxon>
        <taxon>Fungi</taxon>
        <taxon>Dikarya</taxon>
        <taxon>Ascomycota</taxon>
        <taxon>Pezizomycotina</taxon>
        <taxon>Eurotiomycetes</taxon>
        <taxon>Eurotiomycetidae</taxon>
        <taxon>Eurotiales</taxon>
        <taxon>Aspergillaceae</taxon>
        <taxon>Penicilliopsis</taxon>
    </lineage>
</organism>
<dbReference type="GeneID" id="34611331"/>
<dbReference type="OrthoDB" id="2898509at2759"/>
<proteinExistence type="predicted"/>
<dbReference type="AlphaFoldDB" id="A0A1L9SFX9"/>
<dbReference type="PANTHER" id="PTHR47534:SF3">
    <property type="entry name" value="ALCOHOL DEHYDROGENASE-LIKE C-TERMINAL DOMAIN-CONTAINING PROTEIN"/>
    <property type="match status" value="1"/>
</dbReference>
<protein>
    <recommendedName>
        <fullName evidence="4">Ketoreductase (KR) domain-containing protein</fullName>
    </recommendedName>
</protein>
<dbReference type="RefSeq" id="XP_022580497.1">
    <property type="nucleotide sequence ID" value="XM_022724866.1"/>
</dbReference>
<dbReference type="InterPro" id="IPR036291">
    <property type="entry name" value="NAD(P)-bd_dom_sf"/>
</dbReference>
<dbReference type="Pfam" id="PF00106">
    <property type="entry name" value="adh_short"/>
    <property type="match status" value="1"/>
</dbReference>
<dbReference type="SUPFAM" id="SSF51735">
    <property type="entry name" value="NAD(P)-binding Rossmann-fold domains"/>
    <property type="match status" value="1"/>
</dbReference>
<dbReference type="STRING" id="1073090.A0A1L9SFX9"/>
<evidence type="ECO:0000256" key="1">
    <source>
        <dbReference type="ARBA" id="ARBA00023002"/>
    </source>
</evidence>
<evidence type="ECO:0000313" key="3">
    <source>
        <dbReference type="Proteomes" id="UP000184188"/>
    </source>
</evidence>
<reference evidence="3" key="1">
    <citation type="journal article" date="2017" name="Genome Biol.">
        <title>Comparative genomics reveals high biological diversity and specific adaptations in the industrially and medically important fungal genus Aspergillus.</title>
        <authorList>
            <person name="de Vries R.P."/>
            <person name="Riley R."/>
            <person name="Wiebenga A."/>
            <person name="Aguilar-Osorio G."/>
            <person name="Amillis S."/>
            <person name="Uchima C.A."/>
            <person name="Anderluh G."/>
            <person name="Asadollahi M."/>
            <person name="Askin M."/>
            <person name="Barry K."/>
            <person name="Battaglia E."/>
            <person name="Bayram O."/>
            <person name="Benocci T."/>
            <person name="Braus-Stromeyer S.A."/>
            <person name="Caldana C."/>
            <person name="Canovas D."/>
            <person name="Cerqueira G.C."/>
            <person name="Chen F."/>
            <person name="Chen W."/>
            <person name="Choi C."/>
            <person name="Clum A."/>
            <person name="Dos Santos R.A."/>
            <person name="Damasio A.R."/>
            <person name="Diallinas G."/>
            <person name="Emri T."/>
            <person name="Fekete E."/>
            <person name="Flipphi M."/>
            <person name="Freyberg S."/>
            <person name="Gallo A."/>
            <person name="Gournas C."/>
            <person name="Habgood R."/>
            <person name="Hainaut M."/>
            <person name="Harispe M.L."/>
            <person name="Henrissat B."/>
            <person name="Hilden K.S."/>
            <person name="Hope R."/>
            <person name="Hossain A."/>
            <person name="Karabika E."/>
            <person name="Karaffa L."/>
            <person name="Karanyi Z."/>
            <person name="Krasevec N."/>
            <person name="Kuo A."/>
            <person name="Kusch H."/>
            <person name="LaButti K."/>
            <person name="Lagendijk E.L."/>
            <person name="Lapidus A."/>
            <person name="Levasseur A."/>
            <person name="Lindquist E."/>
            <person name="Lipzen A."/>
            <person name="Logrieco A.F."/>
            <person name="MacCabe A."/>
            <person name="Maekelae M.R."/>
            <person name="Malavazi I."/>
            <person name="Melin P."/>
            <person name="Meyer V."/>
            <person name="Mielnichuk N."/>
            <person name="Miskei M."/>
            <person name="Molnar A.P."/>
            <person name="Mule G."/>
            <person name="Ngan C.Y."/>
            <person name="Orejas M."/>
            <person name="Orosz E."/>
            <person name="Ouedraogo J.P."/>
            <person name="Overkamp K.M."/>
            <person name="Park H.-S."/>
            <person name="Perrone G."/>
            <person name="Piumi F."/>
            <person name="Punt P.J."/>
            <person name="Ram A.F."/>
            <person name="Ramon A."/>
            <person name="Rauscher S."/>
            <person name="Record E."/>
            <person name="Riano-Pachon D.M."/>
            <person name="Robert V."/>
            <person name="Roehrig J."/>
            <person name="Ruller R."/>
            <person name="Salamov A."/>
            <person name="Salih N.S."/>
            <person name="Samson R.A."/>
            <person name="Sandor E."/>
            <person name="Sanguinetti M."/>
            <person name="Schuetze T."/>
            <person name="Sepcic K."/>
            <person name="Shelest E."/>
            <person name="Sherlock G."/>
            <person name="Sophianopoulou V."/>
            <person name="Squina F.M."/>
            <person name="Sun H."/>
            <person name="Susca A."/>
            <person name="Todd R.B."/>
            <person name="Tsang A."/>
            <person name="Unkles S.E."/>
            <person name="van de Wiele N."/>
            <person name="van Rossen-Uffink D."/>
            <person name="Oliveira J.V."/>
            <person name="Vesth T.C."/>
            <person name="Visser J."/>
            <person name="Yu J.-H."/>
            <person name="Zhou M."/>
            <person name="Andersen M.R."/>
            <person name="Archer D.B."/>
            <person name="Baker S.E."/>
            <person name="Benoit I."/>
            <person name="Brakhage A.A."/>
            <person name="Braus G.H."/>
            <person name="Fischer R."/>
            <person name="Frisvad J.C."/>
            <person name="Goldman G.H."/>
            <person name="Houbraken J."/>
            <person name="Oakley B."/>
            <person name="Pocsi I."/>
            <person name="Scazzocchio C."/>
            <person name="Seiboth B."/>
            <person name="vanKuyk P.A."/>
            <person name="Wortman J."/>
            <person name="Dyer P.S."/>
            <person name="Grigoriev I.V."/>
        </authorList>
    </citation>
    <scope>NUCLEOTIDE SEQUENCE [LARGE SCALE GENOMIC DNA]</scope>
    <source>
        <strain evidence="3">CBS 506.65</strain>
    </source>
</reference>
<dbReference type="Proteomes" id="UP000184188">
    <property type="component" value="Unassembled WGS sequence"/>
</dbReference>
<dbReference type="InterPro" id="IPR052228">
    <property type="entry name" value="Sec_Metab_Biosynth_Oxidored"/>
</dbReference>
<dbReference type="GO" id="GO:0016491">
    <property type="term" value="F:oxidoreductase activity"/>
    <property type="evidence" value="ECO:0007669"/>
    <property type="project" value="UniProtKB-KW"/>
</dbReference>
<dbReference type="VEuPathDB" id="FungiDB:ASPZODRAFT_142624"/>
<name>A0A1L9SFX9_9EURO</name>
<dbReference type="PANTHER" id="PTHR47534">
    <property type="entry name" value="YALI0E05731P"/>
    <property type="match status" value="1"/>
</dbReference>
<evidence type="ECO:0000313" key="2">
    <source>
        <dbReference type="EMBL" id="OJJ45987.1"/>
    </source>
</evidence>
<accession>A0A1L9SFX9</accession>
<sequence>MVALSTVQASNALLKTLPHPVAIFVGATSGIGKSTLLHYVQYTSCPRIYFIGRSQSAADAILSEFNEINPDGSYAFIQADVSLLNTVDGVCKTIREKEEKIDLLFMSQGILDFKSKTSEQLPLMRALSYYSRMRFIANLLPLLEASSGRVISVMMGTKEGFINPSDIRGEKLSFWNARGHHSSMMTLTMERFAEMAPTVSFIHNYPGFVETPFGKKMMQGVTGIFIKVLYAIGMLFITREDIPIDESGQRHVYMATSDAFSVQKPFKTTDASAESDGNGVFSLGAYCDPDERVQTVLDILRQDGIKERVWLHLQEEFKRIDDMI</sequence>
<evidence type="ECO:0008006" key="4">
    <source>
        <dbReference type="Google" id="ProtNLM"/>
    </source>
</evidence>